<name>A0AAD5SEJ0_9FUNG</name>
<accession>A0AAD5SEJ0</accession>
<protein>
    <submittedName>
        <fullName evidence="1">Uncharacterized protein</fullName>
    </submittedName>
</protein>
<comment type="caution">
    <text evidence="1">The sequence shown here is derived from an EMBL/GenBank/DDBJ whole genome shotgun (WGS) entry which is preliminary data.</text>
</comment>
<proteinExistence type="predicted"/>
<reference evidence="1" key="1">
    <citation type="submission" date="2020-05" db="EMBL/GenBank/DDBJ databases">
        <title>Phylogenomic resolution of chytrid fungi.</title>
        <authorList>
            <person name="Stajich J.E."/>
            <person name="Amses K."/>
            <person name="Simmons R."/>
            <person name="Seto K."/>
            <person name="Myers J."/>
            <person name="Bonds A."/>
            <person name="Quandt C.A."/>
            <person name="Barry K."/>
            <person name="Liu P."/>
            <person name="Grigoriev I."/>
            <person name="Longcore J.E."/>
            <person name="James T.Y."/>
        </authorList>
    </citation>
    <scope>NUCLEOTIDE SEQUENCE</scope>
    <source>
        <strain evidence="1">JEL0318</strain>
    </source>
</reference>
<evidence type="ECO:0000313" key="1">
    <source>
        <dbReference type="EMBL" id="KAJ3052500.1"/>
    </source>
</evidence>
<gene>
    <name evidence="1" type="ORF">HK097_006139</name>
</gene>
<dbReference type="Proteomes" id="UP001212841">
    <property type="component" value="Unassembled WGS sequence"/>
</dbReference>
<dbReference type="EMBL" id="JADGJD010000288">
    <property type="protein sequence ID" value="KAJ3052500.1"/>
    <property type="molecule type" value="Genomic_DNA"/>
</dbReference>
<keyword evidence="2" id="KW-1185">Reference proteome</keyword>
<sequence>MGRHTHEHGNQFWAVAEKCGKALGTDLSDVEMNRRKQYYIQAYESLIYTVLLHHLRMPMFSLLLAQLGVKSVPENVLILESADGASLQYDEEHMERAAACDHKGNVRFAFAPALRNDGIFLQKCMVRWD</sequence>
<dbReference type="AlphaFoldDB" id="A0AAD5SEJ0"/>
<organism evidence="1 2">
    <name type="scientific">Rhizophlyctis rosea</name>
    <dbReference type="NCBI Taxonomy" id="64517"/>
    <lineage>
        <taxon>Eukaryota</taxon>
        <taxon>Fungi</taxon>
        <taxon>Fungi incertae sedis</taxon>
        <taxon>Chytridiomycota</taxon>
        <taxon>Chytridiomycota incertae sedis</taxon>
        <taxon>Chytridiomycetes</taxon>
        <taxon>Rhizophlyctidales</taxon>
        <taxon>Rhizophlyctidaceae</taxon>
        <taxon>Rhizophlyctis</taxon>
    </lineage>
</organism>
<evidence type="ECO:0000313" key="2">
    <source>
        <dbReference type="Proteomes" id="UP001212841"/>
    </source>
</evidence>